<dbReference type="PANTHER" id="PTHR43400:SF10">
    <property type="entry name" value="3-OXOSTEROID 1-DEHYDROGENASE"/>
    <property type="match status" value="1"/>
</dbReference>
<evidence type="ECO:0000256" key="9">
    <source>
        <dbReference type="ARBA" id="ARBA00069709"/>
    </source>
</evidence>
<keyword evidence="2" id="KW-0285">Flavoprotein</keyword>
<dbReference type="Proteomes" id="UP000501240">
    <property type="component" value="Chromosome"/>
</dbReference>
<dbReference type="Gene3D" id="3.50.50.60">
    <property type="entry name" value="FAD/NAD(P)-binding domain"/>
    <property type="match status" value="2"/>
</dbReference>
<dbReference type="PANTHER" id="PTHR43400">
    <property type="entry name" value="FUMARATE REDUCTASE"/>
    <property type="match status" value="1"/>
</dbReference>
<dbReference type="InterPro" id="IPR003953">
    <property type="entry name" value="FAD-dep_OxRdtase_2_FAD-bd"/>
</dbReference>
<proteinExistence type="inferred from homology"/>
<keyword evidence="12" id="KW-1185">Reference proteome</keyword>
<evidence type="ECO:0000256" key="8">
    <source>
        <dbReference type="ARBA" id="ARBA00066536"/>
    </source>
</evidence>
<comment type="similarity">
    <text evidence="7">Belongs to the FAD-dependent oxidoreductase 2 family. 3-oxosteroid dehydrogenase subfamily.</text>
</comment>
<evidence type="ECO:0000256" key="5">
    <source>
        <dbReference type="ARBA" id="ARBA00023221"/>
    </source>
</evidence>
<evidence type="ECO:0000256" key="3">
    <source>
        <dbReference type="ARBA" id="ARBA00022827"/>
    </source>
</evidence>
<dbReference type="InterPro" id="IPR036188">
    <property type="entry name" value="FAD/NAD-bd_sf"/>
</dbReference>
<evidence type="ECO:0000256" key="4">
    <source>
        <dbReference type="ARBA" id="ARBA00023002"/>
    </source>
</evidence>
<dbReference type="SUPFAM" id="SSF51905">
    <property type="entry name" value="FAD/NAD(P)-binding domain"/>
    <property type="match status" value="1"/>
</dbReference>
<dbReference type="InterPro" id="IPR050315">
    <property type="entry name" value="FAD-oxidoreductase_2"/>
</dbReference>
<keyword evidence="5" id="KW-0753">Steroid metabolism</keyword>
<comment type="cofactor">
    <cofactor evidence="1">
        <name>FAD</name>
        <dbReference type="ChEBI" id="CHEBI:57692"/>
    </cofactor>
</comment>
<accession>A0A7D3ZZU5</accession>
<comment type="catalytic activity">
    <reaction evidence="6">
        <text>a 3-oxosteroid + A = a 3-oxo-Delta(1)-steroid + AH2</text>
        <dbReference type="Rhea" id="RHEA:13329"/>
        <dbReference type="ChEBI" id="CHEBI:13193"/>
        <dbReference type="ChEBI" id="CHEBI:17499"/>
        <dbReference type="ChEBI" id="CHEBI:20156"/>
        <dbReference type="ChEBI" id="CHEBI:47788"/>
        <dbReference type="EC" id="1.3.99.4"/>
    </reaction>
</comment>
<dbReference type="FunFam" id="3.50.50.60:FF:000208">
    <property type="entry name" value="3-ketosteroid dehydrogenase"/>
    <property type="match status" value="1"/>
</dbReference>
<reference evidence="11 12" key="1">
    <citation type="submission" date="2020-05" db="EMBL/GenBank/DDBJ databases">
        <title>Actinomadura verrucosospora NRRL-B18236 (PFL_A860) Genome sequencing and assembly.</title>
        <authorList>
            <person name="Samborskyy M."/>
        </authorList>
    </citation>
    <scope>NUCLEOTIDE SEQUENCE [LARGE SCALE GENOMIC DNA]</scope>
    <source>
        <strain evidence="11 12">NRRL:B18236</strain>
    </source>
</reference>
<evidence type="ECO:0000313" key="12">
    <source>
        <dbReference type="Proteomes" id="UP000501240"/>
    </source>
</evidence>
<dbReference type="NCBIfam" id="NF009479">
    <property type="entry name" value="PRK12845.1"/>
    <property type="match status" value="1"/>
</dbReference>
<keyword evidence="3" id="KW-0274">FAD</keyword>
<dbReference type="GO" id="GO:0008202">
    <property type="term" value="P:steroid metabolic process"/>
    <property type="evidence" value="ECO:0007669"/>
    <property type="project" value="UniProtKB-KW"/>
</dbReference>
<name>A0A7D3ZZU5_ACTVE</name>
<dbReference type="SUPFAM" id="SSF56425">
    <property type="entry name" value="Succinate dehydrogenase/fumarate reductase flavoprotein, catalytic domain"/>
    <property type="match status" value="1"/>
</dbReference>
<evidence type="ECO:0000256" key="7">
    <source>
        <dbReference type="ARBA" id="ARBA00061147"/>
    </source>
</evidence>
<dbReference type="Gene3D" id="3.90.700.10">
    <property type="entry name" value="Succinate dehydrogenase/fumarate reductase flavoprotein, catalytic domain"/>
    <property type="match status" value="1"/>
</dbReference>
<evidence type="ECO:0000256" key="2">
    <source>
        <dbReference type="ARBA" id="ARBA00022630"/>
    </source>
</evidence>
<dbReference type="Pfam" id="PF00890">
    <property type="entry name" value="FAD_binding_2"/>
    <property type="match status" value="1"/>
</dbReference>
<keyword evidence="4 11" id="KW-0560">Oxidoreductase</keyword>
<evidence type="ECO:0000313" key="11">
    <source>
        <dbReference type="EMBL" id="QKG24566.1"/>
    </source>
</evidence>
<keyword evidence="5" id="KW-0443">Lipid metabolism</keyword>
<dbReference type="InterPro" id="IPR027477">
    <property type="entry name" value="Succ_DH/fumarate_Rdtase_cat_sf"/>
</dbReference>
<gene>
    <name evidence="11" type="ORF">ACTIVE_6213</name>
</gene>
<dbReference type="EC" id="1.3.99.4" evidence="8"/>
<protein>
    <recommendedName>
        <fullName evidence="9">3-oxosteroid 1-dehydrogenase</fullName>
        <ecNumber evidence="8">1.3.99.4</ecNumber>
    </recommendedName>
</protein>
<evidence type="ECO:0000259" key="10">
    <source>
        <dbReference type="Pfam" id="PF00890"/>
    </source>
</evidence>
<feature type="domain" description="FAD-dependent oxidoreductase 2 FAD-binding" evidence="10">
    <location>
        <begin position="7"/>
        <end position="536"/>
    </location>
</feature>
<evidence type="ECO:0000256" key="6">
    <source>
        <dbReference type="ARBA" id="ARBA00051951"/>
    </source>
</evidence>
<organism evidence="11 12">
    <name type="scientific">Actinomadura verrucosospora</name>
    <dbReference type="NCBI Taxonomy" id="46165"/>
    <lineage>
        <taxon>Bacteria</taxon>
        <taxon>Bacillati</taxon>
        <taxon>Actinomycetota</taxon>
        <taxon>Actinomycetes</taxon>
        <taxon>Streptosporangiales</taxon>
        <taxon>Thermomonosporaceae</taxon>
        <taxon>Actinomadura</taxon>
    </lineage>
</organism>
<dbReference type="GO" id="GO:0047571">
    <property type="term" value="F:3-oxosteroid 1-dehydrogenase activity"/>
    <property type="evidence" value="ECO:0007669"/>
    <property type="project" value="UniProtKB-EC"/>
</dbReference>
<dbReference type="AlphaFoldDB" id="A0A7D3ZZU5"/>
<dbReference type="EMBL" id="CP053892">
    <property type="protein sequence ID" value="QKG24566.1"/>
    <property type="molecule type" value="Genomic_DNA"/>
</dbReference>
<sequence>MRDCTVDLVVIGSGTGLAAALSGTERGLSTLVIEKTEYVGGSTALSGGAFWIPANSVLADNGVFDTEERGNAYLDAVVGDTAPQERRRAYVRHGPETVDMLRRLTPMKFIWAQGYSDYHPENPGGAASGRSCESAPFDVKRHLGAHREMLRPTKLAAPVPMPITSPDYRWINLMAKVPGKGLTRAVVRVGQGIGGQLIGREYVAGGQAIAAGLFAGALAADVPIWTRTSLVRLLVDDGRVGGVVVEHDGREVTVTATRGVVLSAGGFERNMAWRHEYQSPSLEEWSQGAPGNTGDAIAAAMDVGADIDLMDQAWWFPSVAPLPGADPSVMLAERSLPGSMIVDRHGRRFINESIDYMTFGQEIIRRERAGDPVGDMWIVFDQIYKNSYVFATISYPRMPLPRAWYEHGIAARAGTPGELADKVGLPREEFVQTLRRFNQDATTGFDSQFHRGDSVYDRYYGDPTNLPNPNLRPLTRGPFYAVKVVPSDLGTCGGLKADGNARVLRADGSVIPGLYATGNTAANAFGSVYPGAGATIGQGLVFAYIAAGHAASQE</sequence>
<evidence type="ECO:0000256" key="1">
    <source>
        <dbReference type="ARBA" id="ARBA00001974"/>
    </source>
</evidence>